<organism evidence="2 3">
    <name type="scientific">Fusarium oxysporum</name>
    <name type="common">Fusarium vascular wilt</name>
    <dbReference type="NCBI Taxonomy" id="5507"/>
    <lineage>
        <taxon>Eukaryota</taxon>
        <taxon>Fungi</taxon>
        <taxon>Dikarya</taxon>
        <taxon>Ascomycota</taxon>
        <taxon>Pezizomycotina</taxon>
        <taxon>Sordariomycetes</taxon>
        <taxon>Hypocreomycetidae</taxon>
        <taxon>Hypocreales</taxon>
        <taxon>Nectriaceae</taxon>
        <taxon>Fusarium</taxon>
        <taxon>Fusarium oxysporum species complex</taxon>
    </lineage>
</organism>
<dbReference type="VEuPathDB" id="FungiDB:FOIG_06795"/>
<dbReference type="VEuPathDB" id="FungiDB:FOC4_g10006910"/>
<dbReference type="EMBL" id="MRCX01000286">
    <property type="protein sequence ID" value="RKK66508.1"/>
    <property type="molecule type" value="Genomic_DNA"/>
</dbReference>
<dbReference type="VEuPathDB" id="FungiDB:HZS61_014233"/>
<reference evidence="2 3" key="1">
    <citation type="journal article" date="2018" name="Sci. Rep.">
        <title>Characterisation of pathogen-specific regions and novel effector candidates in Fusarium oxysporum f. sp. cepae.</title>
        <authorList>
            <person name="Armitage A.D."/>
            <person name="Taylor A."/>
            <person name="Sobczyk M.K."/>
            <person name="Baxter L."/>
            <person name="Greenfield B.P."/>
            <person name="Bates H.J."/>
            <person name="Wilson F."/>
            <person name="Jackson A.C."/>
            <person name="Ott S."/>
            <person name="Harrison R.J."/>
            <person name="Clarkson J.P."/>
        </authorList>
    </citation>
    <scope>NUCLEOTIDE SEQUENCE [LARGE SCALE GENOMIC DNA]</scope>
    <source>
        <strain evidence="2 3">Fo_A13</strain>
    </source>
</reference>
<sequence>MKVAILGATGGTGASIVEGLMISPVDLAGPREELARAVHDFNIVISTISAVNTSDQMLLVDAVKVAGVKRFVPCFFGPVMLLGILGVRDSRYRITGDGNTPSGYIDLRDVGKWVARIITDPRTLNKKVFAFNIVLTTNQICDIIERVSGETIPRVYITHDEATAAVKRAEEAAPSPNSFQYFDFVKYQYWNSLVVRGDNTPAYAEYLGYVDARQLYPDLATTSFEQYCQQALDGQVSGIYTKMVAAAASAATASAGQK</sequence>
<dbReference type="InterPro" id="IPR036291">
    <property type="entry name" value="NAD(P)-bd_dom_sf"/>
</dbReference>
<evidence type="ECO:0000313" key="3">
    <source>
        <dbReference type="Proteomes" id="UP000285084"/>
    </source>
</evidence>
<dbReference type="Pfam" id="PF05368">
    <property type="entry name" value="NmrA"/>
    <property type="match status" value="1"/>
</dbReference>
<dbReference type="AlphaFoldDB" id="A0A420MEI7"/>
<evidence type="ECO:0000313" key="2">
    <source>
        <dbReference type="EMBL" id="RKK66508.1"/>
    </source>
</evidence>
<comment type="caution">
    <text evidence="2">The sequence shown here is derived from an EMBL/GenBank/DDBJ whole genome shotgun (WGS) entry which is preliminary data.</text>
</comment>
<dbReference type="VEuPathDB" id="FungiDB:FOZG_03010"/>
<dbReference type="SUPFAM" id="SSF51735">
    <property type="entry name" value="NAD(P)-binding Rossmann-fold domains"/>
    <property type="match status" value="1"/>
</dbReference>
<gene>
    <name evidence="2" type="ORF">BFJ69_g15340</name>
</gene>
<dbReference type="PANTHER" id="PTHR43349">
    <property type="entry name" value="PINORESINOL REDUCTASE-RELATED"/>
    <property type="match status" value="1"/>
</dbReference>
<protein>
    <recommendedName>
        <fullName evidence="1">NmrA-like domain-containing protein</fullName>
    </recommendedName>
</protein>
<dbReference type="Proteomes" id="UP000285084">
    <property type="component" value="Unassembled WGS sequence"/>
</dbReference>
<evidence type="ECO:0000259" key="1">
    <source>
        <dbReference type="Pfam" id="PF05368"/>
    </source>
</evidence>
<name>A0A420MEI7_FUSOX</name>
<accession>A0A420MEI7</accession>
<proteinExistence type="predicted"/>
<dbReference type="InterPro" id="IPR008030">
    <property type="entry name" value="NmrA-like"/>
</dbReference>
<dbReference type="InterPro" id="IPR050608">
    <property type="entry name" value="NmrA-type/Isoflavone_red_sf"/>
</dbReference>
<dbReference type="Gene3D" id="3.40.50.720">
    <property type="entry name" value="NAD(P)-binding Rossmann-like Domain"/>
    <property type="match status" value="1"/>
</dbReference>
<feature type="domain" description="NmrA-like" evidence="1">
    <location>
        <begin position="101"/>
        <end position="166"/>
    </location>
</feature>
<dbReference type="VEuPathDB" id="FungiDB:FOMG_03079"/>
<dbReference type="PANTHER" id="PTHR43349:SF93">
    <property type="entry name" value="ISOFLAVONE REDUCTASE HOMOLOG P3-RELATED"/>
    <property type="match status" value="1"/>
</dbReference>
<dbReference type="VEuPathDB" id="FungiDB:FOC1_g10000580"/>